<dbReference type="Gene3D" id="3.40.50.880">
    <property type="match status" value="1"/>
</dbReference>
<dbReference type="EMBL" id="MU004193">
    <property type="protein sequence ID" value="KAF2492712.1"/>
    <property type="molecule type" value="Genomic_DNA"/>
</dbReference>
<dbReference type="Pfam" id="PF01965">
    <property type="entry name" value="DJ-1_PfpI"/>
    <property type="match status" value="1"/>
</dbReference>
<evidence type="ECO:0000259" key="1">
    <source>
        <dbReference type="Pfam" id="PF01965"/>
    </source>
</evidence>
<gene>
    <name evidence="2" type="ORF">BU16DRAFT_583806</name>
</gene>
<dbReference type="CDD" id="cd03139">
    <property type="entry name" value="GATase1_PfpI_2"/>
    <property type="match status" value="1"/>
</dbReference>
<protein>
    <submittedName>
        <fullName evidence="2">Class I glutamine amidotransferase-like protein</fullName>
    </submittedName>
</protein>
<dbReference type="SUPFAM" id="SSF52317">
    <property type="entry name" value="Class I glutamine amidotransferase-like"/>
    <property type="match status" value="1"/>
</dbReference>
<dbReference type="GO" id="GO:0016740">
    <property type="term" value="F:transferase activity"/>
    <property type="evidence" value="ECO:0007669"/>
    <property type="project" value="UniProtKB-KW"/>
</dbReference>
<organism evidence="2 3">
    <name type="scientific">Lophium mytilinum</name>
    <dbReference type="NCBI Taxonomy" id="390894"/>
    <lineage>
        <taxon>Eukaryota</taxon>
        <taxon>Fungi</taxon>
        <taxon>Dikarya</taxon>
        <taxon>Ascomycota</taxon>
        <taxon>Pezizomycotina</taxon>
        <taxon>Dothideomycetes</taxon>
        <taxon>Pleosporomycetidae</taxon>
        <taxon>Mytilinidiales</taxon>
        <taxon>Mytilinidiaceae</taxon>
        <taxon>Lophium</taxon>
    </lineage>
</organism>
<dbReference type="PANTHER" id="PTHR43130:SF3">
    <property type="entry name" value="HTH-TYPE TRANSCRIPTIONAL REGULATOR RV1931C"/>
    <property type="match status" value="1"/>
</dbReference>
<dbReference type="InterPro" id="IPR052158">
    <property type="entry name" value="INH-QAR"/>
</dbReference>
<keyword evidence="2" id="KW-0315">Glutamine amidotransferase</keyword>
<reference evidence="2" key="1">
    <citation type="journal article" date="2020" name="Stud. Mycol.">
        <title>101 Dothideomycetes genomes: a test case for predicting lifestyles and emergence of pathogens.</title>
        <authorList>
            <person name="Haridas S."/>
            <person name="Albert R."/>
            <person name="Binder M."/>
            <person name="Bloem J."/>
            <person name="Labutti K."/>
            <person name="Salamov A."/>
            <person name="Andreopoulos B."/>
            <person name="Baker S."/>
            <person name="Barry K."/>
            <person name="Bills G."/>
            <person name="Bluhm B."/>
            <person name="Cannon C."/>
            <person name="Castanera R."/>
            <person name="Culley D."/>
            <person name="Daum C."/>
            <person name="Ezra D."/>
            <person name="Gonzalez J."/>
            <person name="Henrissat B."/>
            <person name="Kuo A."/>
            <person name="Liang C."/>
            <person name="Lipzen A."/>
            <person name="Lutzoni F."/>
            <person name="Magnuson J."/>
            <person name="Mondo S."/>
            <person name="Nolan M."/>
            <person name="Ohm R."/>
            <person name="Pangilinan J."/>
            <person name="Park H.-J."/>
            <person name="Ramirez L."/>
            <person name="Alfaro M."/>
            <person name="Sun H."/>
            <person name="Tritt A."/>
            <person name="Yoshinaga Y."/>
            <person name="Zwiers L.-H."/>
            <person name="Turgeon B."/>
            <person name="Goodwin S."/>
            <person name="Spatafora J."/>
            <person name="Crous P."/>
            <person name="Grigoriev I."/>
        </authorList>
    </citation>
    <scope>NUCLEOTIDE SEQUENCE</scope>
    <source>
        <strain evidence="2">CBS 269.34</strain>
    </source>
</reference>
<evidence type="ECO:0000313" key="3">
    <source>
        <dbReference type="Proteomes" id="UP000799750"/>
    </source>
</evidence>
<proteinExistence type="predicted"/>
<evidence type="ECO:0000313" key="2">
    <source>
        <dbReference type="EMBL" id="KAF2492712.1"/>
    </source>
</evidence>
<dbReference type="Proteomes" id="UP000799750">
    <property type="component" value="Unassembled WGS sequence"/>
</dbReference>
<sequence>MSTPTPPLRAAILLFPGADILDFAGPAEILNNTTTNADPTGPRAFAVTTFSATNPVSSENGTLTLVPAASLADVRANLASYDILIVPGGGSEIMLALAKTGTEELGVIREFARLAEAKEGEGKKRFLVSVCTGAFLLAAAGVLGGKRATTHFLGLEGLKMLCAQASEETGAGATEVVRKRWVENEGEGLVTITAGGVSCGLDATLHVVERLVGRKAAEWVAELEEYAWREEV</sequence>
<keyword evidence="3" id="KW-1185">Reference proteome</keyword>
<dbReference type="PANTHER" id="PTHR43130">
    <property type="entry name" value="ARAC-FAMILY TRANSCRIPTIONAL REGULATOR"/>
    <property type="match status" value="1"/>
</dbReference>
<accession>A0A6A6QKF3</accession>
<dbReference type="AlphaFoldDB" id="A0A6A6QKF3"/>
<dbReference type="OrthoDB" id="543156at2759"/>
<keyword evidence="2" id="KW-0808">Transferase</keyword>
<feature type="domain" description="DJ-1/PfpI" evidence="1">
    <location>
        <begin position="9"/>
        <end position="175"/>
    </location>
</feature>
<dbReference type="InterPro" id="IPR029062">
    <property type="entry name" value="Class_I_gatase-like"/>
</dbReference>
<name>A0A6A6QKF3_9PEZI</name>
<dbReference type="InterPro" id="IPR002818">
    <property type="entry name" value="DJ-1/PfpI"/>
</dbReference>